<reference evidence="2" key="1">
    <citation type="submission" date="2012-06" db="EMBL/GenBank/DDBJ databases">
        <title>The complete genome of Belliella baltica DSM 15883.</title>
        <authorList>
            <person name="Lucas S."/>
            <person name="Copeland A."/>
            <person name="Lapidus A."/>
            <person name="Goodwin L."/>
            <person name="Pitluck S."/>
            <person name="Peters L."/>
            <person name="Mikhailova N."/>
            <person name="Davenport K."/>
            <person name="Kyrpides N."/>
            <person name="Mavromatis K."/>
            <person name="Pagani I."/>
            <person name="Ivanova N."/>
            <person name="Ovchinnikova G."/>
            <person name="Zeytun A."/>
            <person name="Detter J.C."/>
            <person name="Han C."/>
            <person name="Land M."/>
            <person name="Hauser L."/>
            <person name="Markowitz V."/>
            <person name="Cheng J.-F."/>
            <person name="Hugenholtz P."/>
            <person name="Woyke T."/>
            <person name="Wu D."/>
            <person name="Tindall B."/>
            <person name="Pomrenke H."/>
            <person name="Brambilla E."/>
            <person name="Klenk H.-P."/>
            <person name="Eisen J.A."/>
        </authorList>
    </citation>
    <scope>NUCLEOTIDE SEQUENCE [LARGE SCALE GENOMIC DNA]</scope>
    <source>
        <strain evidence="2">DSM 15883 / CIP 108006 / LMG 21964 / BA134</strain>
    </source>
</reference>
<name>I3Z784_BELBD</name>
<dbReference type="STRING" id="866536.Belba_2549"/>
<accession>I3Z784</accession>
<organism evidence="1 2">
    <name type="scientific">Belliella baltica (strain DSM 15883 / CIP 108006 / LMG 21964 / BA134)</name>
    <dbReference type="NCBI Taxonomy" id="866536"/>
    <lineage>
        <taxon>Bacteria</taxon>
        <taxon>Pseudomonadati</taxon>
        <taxon>Bacteroidota</taxon>
        <taxon>Cytophagia</taxon>
        <taxon>Cytophagales</taxon>
        <taxon>Cyclobacteriaceae</taxon>
        <taxon>Belliella</taxon>
    </lineage>
</organism>
<dbReference type="KEGG" id="bbd:Belba_2549"/>
<dbReference type="HOGENOM" id="CLU_3340669_0_0_10"/>
<dbReference type="EMBL" id="CP003281">
    <property type="protein sequence ID" value="AFL85102.1"/>
    <property type="molecule type" value="Genomic_DNA"/>
</dbReference>
<evidence type="ECO:0000313" key="2">
    <source>
        <dbReference type="Proteomes" id="UP000006050"/>
    </source>
</evidence>
<sequence>MNELLNHLPEEKQKEINFILEIIKLEADPIKVILFGS</sequence>
<dbReference type="AlphaFoldDB" id="I3Z784"/>
<protein>
    <submittedName>
        <fullName evidence="1">Uncharacterized protein</fullName>
    </submittedName>
</protein>
<keyword evidence="2" id="KW-1185">Reference proteome</keyword>
<evidence type="ECO:0000313" key="1">
    <source>
        <dbReference type="EMBL" id="AFL85102.1"/>
    </source>
</evidence>
<dbReference type="Proteomes" id="UP000006050">
    <property type="component" value="Chromosome"/>
</dbReference>
<gene>
    <name evidence="1" type="ordered locus">Belba_2549</name>
</gene>
<proteinExistence type="predicted"/>